<dbReference type="InterPro" id="IPR001179">
    <property type="entry name" value="PPIase_FKBP_dom"/>
</dbReference>
<dbReference type="STRING" id="1121869.SAMN03084138_01579"/>
<reference evidence="12 13" key="1">
    <citation type="submission" date="2016-10" db="EMBL/GenBank/DDBJ databases">
        <authorList>
            <person name="de Groot N.N."/>
        </authorList>
    </citation>
    <scope>NUCLEOTIDE SEQUENCE [LARGE SCALE GENOMIC DNA]</scope>
    <source>
        <strain evidence="12 13">DSM 15893</strain>
    </source>
</reference>
<evidence type="ECO:0000256" key="2">
    <source>
        <dbReference type="ARBA" id="ARBA00004496"/>
    </source>
</evidence>
<comment type="subcellular location">
    <subcellularLocation>
        <location evidence="2">Cytoplasm</location>
    </subcellularLocation>
</comment>
<evidence type="ECO:0000313" key="12">
    <source>
        <dbReference type="EMBL" id="SFP21055.1"/>
    </source>
</evidence>
<dbReference type="OrthoDB" id="9808891at2"/>
<organism evidence="12 13">
    <name type="scientific">Enterovibrio norvegicus DSM 15893</name>
    <dbReference type="NCBI Taxonomy" id="1121869"/>
    <lineage>
        <taxon>Bacteria</taxon>
        <taxon>Pseudomonadati</taxon>
        <taxon>Pseudomonadota</taxon>
        <taxon>Gammaproteobacteria</taxon>
        <taxon>Vibrionales</taxon>
        <taxon>Vibrionaceae</taxon>
        <taxon>Enterovibrio</taxon>
    </lineage>
</organism>
<accession>A0A1I5NGU1</accession>
<evidence type="ECO:0000256" key="6">
    <source>
        <dbReference type="ARBA" id="ARBA00023186"/>
    </source>
</evidence>
<dbReference type="EC" id="5.2.1.8" evidence="10"/>
<comment type="catalytic activity">
    <reaction evidence="1 9 10">
        <text>[protein]-peptidylproline (omega=180) = [protein]-peptidylproline (omega=0)</text>
        <dbReference type="Rhea" id="RHEA:16237"/>
        <dbReference type="Rhea" id="RHEA-COMP:10747"/>
        <dbReference type="Rhea" id="RHEA-COMP:10748"/>
        <dbReference type="ChEBI" id="CHEBI:83833"/>
        <dbReference type="ChEBI" id="CHEBI:83834"/>
        <dbReference type="EC" id="5.2.1.8"/>
    </reaction>
</comment>
<dbReference type="AlphaFoldDB" id="A0A1I5NGU1"/>
<evidence type="ECO:0000256" key="5">
    <source>
        <dbReference type="ARBA" id="ARBA00023110"/>
    </source>
</evidence>
<dbReference type="EMBL" id="FOWR01000010">
    <property type="protein sequence ID" value="SFP21055.1"/>
    <property type="molecule type" value="Genomic_DNA"/>
</dbReference>
<evidence type="ECO:0000256" key="7">
    <source>
        <dbReference type="ARBA" id="ARBA00023235"/>
    </source>
</evidence>
<dbReference type="PANTHER" id="PTHR47861">
    <property type="entry name" value="FKBP-TYPE PEPTIDYL-PROLYL CIS-TRANS ISOMERASE SLYD"/>
    <property type="match status" value="1"/>
</dbReference>
<dbReference type="PANTHER" id="PTHR47861:SF3">
    <property type="entry name" value="FKBP-TYPE PEPTIDYL-PROLYL CIS-TRANS ISOMERASE SLYD"/>
    <property type="match status" value="1"/>
</dbReference>
<dbReference type="GO" id="GO:0005737">
    <property type="term" value="C:cytoplasm"/>
    <property type="evidence" value="ECO:0007669"/>
    <property type="project" value="UniProtKB-SubCell"/>
</dbReference>
<evidence type="ECO:0000256" key="8">
    <source>
        <dbReference type="ARBA" id="ARBA00037071"/>
    </source>
</evidence>
<evidence type="ECO:0000313" key="13">
    <source>
        <dbReference type="Proteomes" id="UP000182692"/>
    </source>
</evidence>
<dbReference type="Proteomes" id="UP000182692">
    <property type="component" value="Unassembled WGS sequence"/>
</dbReference>
<evidence type="ECO:0000256" key="9">
    <source>
        <dbReference type="PROSITE-ProRule" id="PRU00277"/>
    </source>
</evidence>
<keyword evidence="7 9" id="KW-0413">Isomerase</keyword>
<dbReference type="Pfam" id="PF00254">
    <property type="entry name" value="FKBP_C"/>
    <property type="match status" value="1"/>
</dbReference>
<dbReference type="GeneID" id="35871810"/>
<gene>
    <name evidence="12" type="ORF">SAMN03084138_01579</name>
</gene>
<sequence>MIEENKVVKIDYTVKDETGQVIDTSEGKEPLAYLAGAGNIIPGLEKALVGKAEGDAFQAEVHPEDAYGDRNEALIQTVEKSVFQGVEELEVGMVFNAQGPQGNIQVTIVEIEGEDVTIDGNHPLAGLVLHFEGVVREVRDATAEELEHGHVH</sequence>
<keyword evidence="6" id="KW-0143">Chaperone</keyword>
<dbReference type="SUPFAM" id="SSF54534">
    <property type="entry name" value="FKBP-like"/>
    <property type="match status" value="1"/>
</dbReference>
<dbReference type="InterPro" id="IPR046357">
    <property type="entry name" value="PPIase_dom_sf"/>
</dbReference>
<evidence type="ECO:0000256" key="4">
    <source>
        <dbReference type="ARBA" id="ARBA00022490"/>
    </source>
</evidence>
<proteinExistence type="inferred from homology"/>
<keyword evidence="4" id="KW-0963">Cytoplasm</keyword>
<dbReference type="GO" id="GO:0003755">
    <property type="term" value="F:peptidyl-prolyl cis-trans isomerase activity"/>
    <property type="evidence" value="ECO:0007669"/>
    <property type="project" value="UniProtKB-UniRule"/>
</dbReference>
<dbReference type="Gene3D" id="3.10.50.40">
    <property type="match status" value="1"/>
</dbReference>
<evidence type="ECO:0000256" key="3">
    <source>
        <dbReference type="ARBA" id="ARBA00006577"/>
    </source>
</evidence>
<evidence type="ECO:0000256" key="1">
    <source>
        <dbReference type="ARBA" id="ARBA00000971"/>
    </source>
</evidence>
<comment type="similarity">
    <text evidence="3 10">Belongs to the FKBP-type PPIase family.</text>
</comment>
<comment type="function">
    <text evidence="8">Also involved in hydrogenase metallocenter assembly, probably by participating in the nickel insertion step. This function in hydrogenase biosynthesis requires chaperone activity and the presence of the metal-binding domain, but not PPIase activity.</text>
</comment>
<dbReference type="GO" id="GO:0042026">
    <property type="term" value="P:protein refolding"/>
    <property type="evidence" value="ECO:0007669"/>
    <property type="project" value="UniProtKB-ARBA"/>
</dbReference>
<protein>
    <recommendedName>
        <fullName evidence="10">Peptidyl-prolyl cis-trans isomerase</fullName>
        <ecNumber evidence="10">5.2.1.8</ecNumber>
    </recommendedName>
</protein>
<evidence type="ECO:0000259" key="11">
    <source>
        <dbReference type="PROSITE" id="PS50059"/>
    </source>
</evidence>
<evidence type="ECO:0000256" key="10">
    <source>
        <dbReference type="RuleBase" id="RU003915"/>
    </source>
</evidence>
<dbReference type="PROSITE" id="PS50059">
    <property type="entry name" value="FKBP_PPIASE"/>
    <property type="match status" value="1"/>
</dbReference>
<feature type="domain" description="PPIase FKBP-type" evidence="11">
    <location>
        <begin position="5"/>
        <end position="92"/>
    </location>
</feature>
<dbReference type="RefSeq" id="WP_017018053.1">
    <property type="nucleotide sequence ID" value="NZ_FOWR01000010.1"/>
</dbReference>
<name>A0A1I5NGU1_9GAMM</name>
<keyword evidence="5 9" id="KW-0697">Rotamase</keyword>